<dbReference type="InterPro" id="IPR000601">
    <property type="entry name" value="PKD_dom"/>
</dbReference>
<sequence>MENDRTGTYPVSQVIVGSQVNLRIIQDPHSNPPSPYDAENDYPITWSWDFAGSASSWIQGLPAKYKFDNREDHFYNITADQAGNFAIRVTGTDRRGASASQTVFLNVIPPNPIPVAKCPSPVKSGRPVDQTKFSSAGSYSPAGHMIDHSRSEWTNRLTAYTNLTGANITVQASLWVYDNAGLKSLFADTCNIVVQPDQPPVGKLDVPPLGLRGQTYTLFNKSYSPDGDIIVSAAYRYKYDAGNNGFDDDPWQAMPGTLNATTFTPNRVGKYLFDVYVCEDYGMCAYASATQTISLLVLDTINLAPTVSFDIIGKNEQPEINVPIAFNAQAMMNWTLYDVNTNKQLANPIFGWANRNGVLSAGLGKGMERKVDVSASFSLGQINTYRPYFNPYEDNGFGANRISPYKGIDTVDTARMQPVLVPKTQNNETVLEPVQYGNLVRTNKTHLIFDTINNWDKYSTALYGYNLSKIPKMEAKTVQTSQFARHLEYTWPELGSNPYDYIIQAAEDGSKTVTYWAPVYTSWSEAAANEAKIRQGDYSGARVVSPTTYKFYNSEGFEVAGENIYKLVSGGSRSQAFYDTFEYYDEESNSGCNCMTTASYQSSTLPALPVIGVMIYDSYTGALKATKLDNADFATMAGAPFYETGRQSRSFTLMDKGENLLVLSAPGTNYGGDFTIRQLEIGPKGETVRKKDITLPVSIENGKSCIYHNATGLYKGLNGEYFTFVNQSCKASSQTSYVKTAYYALKVNADLDVAWMTKLRGTDFRRDVGPYEANWETKQVAAYNPVTNQLITRSYTQTYCNGCSTPTVTDYQELLDGATGALTAWGGPAINNMGPGFTINPDGSYGPASGPSSITADSGTTRTWGNGNLISKREDLNFLSQEQMRYLVNGGYIADGVYLGIYQTWKQNISGPFGDDNMTSDRYMYLAPGTVNNQVVRNGFQLGQLVSSTSYDDTQLSFTINMHRPHIDTGLAGFSFRMQDPMNRYAVEMDASTLYVSRYIAGNRTVLQSIPYPFQPGTDYAFKVSMSGDQLDVTLGGIPYLSVTDGTFPSGKIGPFTTKSYVDFKAVSLKNVPRQSVDWLTQYAIWESDTARAEARYENIVYSDPENDPMSGSFRWSLTHTPKFLNNHGVSALNGQTYSSEQLYFDKVGEYWITLQARDDPNPYYLYPNMTFDSYRKDSNAYAKRLIVHRRPIAVMTAWANADGTIGYTDESYDPDRWISPTNYSPPDTTGIDYGVTRGIMERKYYYVSPSGQFVESKLTRPTEKGPYEIWLMVRDEYGAWSYPVSATVNVGTIPTPNGKPTVQLTYPSGTQANPTLIFTPRPTIAWEQYDTPGTVFQGYHVKISDASGSIVAESGERPQWTTANNATWDVPIDLPAGTKLQVQVRASDGETWSDWSNIGWMIVNSPPRAVLTFPNGPNAAAANLIQDNRRPQLTWNQYDPDLPYGAVFQQYRVQIRREDGSLVYDYGAAQWTQATAQSMTVTADLPTGEPLQVQVQVSDGMLWSDWSNIGWLRINMAPTAEVTYPSGTQANPTIDGPEPLLRFNQYDPDPNTMFSKYQLQVVNEANTTVVYDTGERSQQTTAMEQSHQVERALPAGQKLRVRARTFDGYVWSGWSGDKWIFTNRPPTADFDWTPKPIWEGDAVQLTNLSTDPDGDALTSAWEIRQPDGTIRSYGTTTVPAFTAVPGTYTVTLTVSDGFAESRVTKTLEASPLTIRSEVDHTPDWRAIHESKGHEVTNVPKDFYSGEVFVVRTFSAPAPVSEASAWIDTPGLDGSRLEVNVLLASSAGETTRFEGRLYDDKFMSPTEGLPPGQVLIHFRIRYANGVVKLEDVPVTIIGNAAGAVEVHRKQ</sequence>
<dbReference type="InterPro" id="IPR035986">
    <property type="entry name" value="PKD_dom_sf"/>
</dbReference>
<dbReference type="InterPro" id="IPR022409">
    <property type="entry name" value="PKD/Chitinase_dom"/>
</dbReference>
<evidence type="ECO:0000313" key="3">
    <source>
        <dbReference type="Proteomes" id="UP001589619"/>
    </source>
</evidence>
<organism evidence="2 3">
    <name type="scientific">Paenibacillus hodogayensis</name>
    <dbReference type="NCBI Taxonomy" id="279208"/>
    <lineage>
        <taxon>Bacteria</taxon>
        <taxon>Bacillati</taxon>
        <taxon>Bacillota</taxon>
        <taxon>Bacilli</taxon>
        <taxon>Bacillales</taxon>
        <taxon>Paenibacillaceae</taxon>
        <taxon>Paenibacillus</taxon>
    </lineage>
</organism>
<dbReference type="SMART" id="SM00089">
    <property type="entry name" value="PKD"/>
    <property type="match status" value="2"/>
</dbReference>
<feature type="domain" description="Fibronectin type-III" evidence="1">
    <location>
        <begin position="1307"/>
        <end position="1409"/>
    </location>
</feature>
<keyword evidence="3" id="KW-1185">Reference proteome</keyword>
<comment type="caution">
    <text evidence="2">The sequence shown here is derived from an EMBL/GenBank/DDBJ whole genome shotgun (WGS) entry which is preliminary data.</text>
</comment>
<dbReference type="Pfam" id="PF18911">
    <property type="entry name" value="PKD_4"/>
    <property type="match status" value="1"/>
</dbReference>
<dbReference type="InterPro" id="IPR036116">
    <property type="entry name" value="FN3_sf"/>
</dbReference>
<evidence type="ECO:0000259" key="1">
    <source>
        <dbReference type="PROSITE" id="PS50853"/>
    </source>
</evidence>
<proteinExistence type="predicted"/>
<protein>
    <submittedName>
        <fullName evidence="2">PKD domain-containing protein</fullName>
    </submittedName>
</protein>
<dbReference type="EMBL" id="JBHMAG010000013">
    <property type="protein sequence ID" value="MFB9753709.1"/>
    <property type="molecule type" value="Genomic_DNA"/>
</dbReference>
<dbReference type="SUPFAM" id="SSF49265">
    <property type="entry name" value="Fibronectin type III"/>
    <property type="match status" value="1"/>
</dbReference>
<dbReference type="Gene3D" id="2.60.120.560">
    <property type="entry name" value="Exo-inulinase, domain 1"/>
    <property type="match status" value="1"/>
</dbReference>
<dbReference type="PROSITE" id="PS50853">
    <property type="entry name" value="FN3"/>
    <property type="match status" value="1"/>
</dbReference>
<dbReference type="InterPro" id="IPR013783">
    <property type="entry name" value="Ig-like_fold"/>
</dbReference>
<reference evidence="2 3" key="1">
    <citation type="submission" date="2024-09" db="EMBL/GenBank/DDBJ databases">
        <authorList>
            <person name="Sun Q."/>
            <person name="Mori K."/>
        </authorList>
    </citation>
    <scope>NUCLEOTIDE SEQUENCE [LARGE SCALE GENOMIC DNA]</scope>
    <source>
        <strain evidence="2 3">JCM 12520</strain>
    </source>
</reference>
<name>A0ABV5VZG9_9BACL</name>
<dbReference type="RefSeq" id="WP_344914824.1">
    <property type="nucleotide sequence ID" value="NZ_BAAAYO010000014.1"/>
</dbReference>
<evidence type="ECO:0000313" key="2">
    <source>
        <dbReference type="EMBL" id="MFB9753709.1"/>
    </source>
</evidence>
<dbReference type="Proteomes" id="UP001589619">
    <property type="component" value="Unassembled WGS sequence"/>
</dbReference>
<dbReference type="SUPFAM" id="SSF49299">
    <property type="entry name" value="PKD domain"/>
    <property type="match status" value="1"/>
</dbReference>
<dbReference type="Gene3D" id="2.60.40.10">
    <property type="entry name" value="Immunoglobulins"/>
    <property type="match status" value="3"/>
</dbReference>
<accession>A0ABV5VZG9</accession>
<dbReference type="InterPro" id="IPR003961">
    <property type="entry name" value="FN3_dom"/>
</dbReference>
<gene>
    <name evidence="2" type="ORF">ACFFNY_19245</name>
</gene>